<evidence type="ECO:0000256" key="6">
    <source>
        <dbReference type="SAM" id="SignalP"/>
    </source>
</evidence>
<sequence>MLTGLNDSVLSIRTRQPHFPRILFISMAICLLLTCSSTQDVSDKKIRKPTIIVTPEDHFSGDGVLEFTCQADGYPKPTITWYDAVTKKEVVDQVPSTESLSGIHVNRHYGRLMISNPTRKKLYTFYCNASNSAGWVASNPPVKGGAIYLESVFHKSPVNLTVHEGDNATLECRPPNGLPKPKVHWTLNGDIVASQGENKQTNTSKVFMRPNMNVSEEGNLLIYSARTSDSGSYICIASNAGGRKMTPASSLSVIPLTTFIEIPKHVRVKMGESAQFTCEVEGAKNVVWMRAPSTMTFDNSRTVISSSSLLIKNVQPSDVGTYVCSVPGVAAYNATLTVDTAPVFSHTPRDQVARVGETVSFECRATGHPEPSIYWELPDMTPVFPSDTSISDKSSRFIVHHTGQLMIKNVQLSDEGRYQCTAHSSIDTIHTSAKLRVNPPPANKIPDSQMPPKKFSTGPSHATGDPPTSKAVSHVLAPIIELPPANQTCAVGDSITLNCVLAVPRGIHEEGGSYSTKEEFHGLHPWSISWRHVTIMTQGIEKEIEPLYGNTEKRYVVDEIGNLRILDAQVTDTGVYTCVAKALVNSNGAHPKGMLTLESIWAADVRVDAKLGINQNSPIVSPTPPPLNLQLLNVTETTVTLAWDPPDIQAQNLMEMSPVSSSEFIEDHNKLAYWVEYYRPDQAADGWIVVERNWPMHIVHLRGLLSNTFYYFLVRSRIAFGRVGWASSPLGPVITKNFVSEDPRTRKYKSVETSLSDNYCSFRSDEEDIHHLLYRIKSMQNRLHESDQTNFTGTTVDVNKREFTPRYNNGVKRPIVHEVTGLISNLKPFRCYEVKIKPYTESPFFGRVEGRDSGSQVVLTSESAPSAPPSEVSASRIDRNRIKLSWSPPSVTEWNGLISGYIIYIYNEMLHERRVLNVSNSVLQTVVEAPGSSQLDIFQIAVVNCAGIGVPTKPFRVTAESIVPHSIPSWTKTLEHHYVAPEPGSRISSELLSQPWFIGTLIGSIVAWCIIFGLTVFFCLRKRYRKRKSATSAHSTNSASAIKLSGELVNGNPSVEKGSVAVCYHFDNDKNNCERSLRRAPSQSDQENNSNCTSPRTYSRSYAEFLPPSVQSVMGQESTEMVRSNNRACDIRSDGSNHGTQTPSLSSTGAHSSNGAIIPMMPMNDPRVEAEQSAELSNWARCVPEGDPKFHCIPLCESWQTSPSVYPGHVLPSFHGSPLVLSGCTFEHKLQNRSGPSSSALISQLGDSSVATTESFLHPSMSNPQVENTAVTPYATASIVHGSGLRDYRISEQIGSNQACSLRNAYAVDGIRNTYIQCSSGSPSEQTSYLSGSEKLLKPNEATNNNVKESDLKIQRCEVTRTNPHASTGIGNTTDKELQLTERPIAGISGGNRNKEFQVNNRLCQKNYTQDHPSLKEQEVIYNFLTGEPISSEITGNMKQSHEYDQANSQETVDIQPDYSHEEQQTSAEHLTFTTAILGQTEGNKSLSHKVHRKNLFSRPIRKTEYPVNPILSRQNSLPSENSVLCD</sequence>
<organism evidence="9 10">
    <name type="scientific">Calicophoron daubneyi</name>
    <name type="common">Rumen fluke</name>
    <name type="synonym">Paramphistomum daubneyi</name>
    <dbReference type="NCBI Taxonomy" id="300641"/>
    <lineage>
        <taxon>Eukaryota</taxon>
        <taxon>Metazoa</taxon>
        <taxon>Spiralia</taxon>
        <taxon>Lophotrochozoa</taxon>
        <taxon>Platyhelminthes</taxon>
        <taxon>Trematoda</taxon>
        <taxon>Digenea</taxon>
        <taxon>Plagiorchiida</taxon>
        <taxon>Pronocephalata</taxon>
        <taxon>Paramphistomoidea</taxon>
        <taxon>Paramphistomidae</taxon>
        <taxon>Calicophoron</taxon>
    </lineage>
</organism>
<dbReference type="InterPro" id="IPR013783">
    <property type="entry name" value="Ig-like_fold"/>
</dbReference>
<protein>
    <submittedName>
        <fullName evidence="9">Uncharacterized protein</fullName>
    </submittedName>
</protein>
<feature type="region of interest" description="Disordered" evidence="4">
    <location>
        <begin position="1129"/>
        <end position="1154"/>
    </location>
</feature>
<feature type="signal peptide" evidence="6">
    <location>
        <begin position="1"/>
        <end position="38"/>
    </location>
</feature>
<feature type="region of interest" description="Disordered" evidence="4">
    <location>
        <begin position="435"/>
        <end position="470"/>
    </location>
</feature>
<feature type="domain" description="Ig-like" evidence="7">
    <location>
        <begin position="342"/>
        <end position="436"/>
    </location>
</feature>
<dbReference type="CDD" id="cd00096">
    <property type="entry name" value="Ig"/>
    <property type="match status" value="1"/>
</dbReference>
<dbReference type="Pfam" id="PF07679">
    <property type="entry name" value="I-set"/>
    <property type="match status" value="2"/>
</dbReference>
<feature type="chain" id="PRO_5043718870" evidence="6">
    <location>
        <begin position="39"/>
        <end position="1527"/>
    </location>
</feature>
<proteinExistence type="predicted"/>
<feature type="compositionally biased region" description="Polar residues" evidence="4">
    <location>
        <begin position="1136"/>
        <end position="1154"/>
    </location>
</feature>
<evidence type="ECO:0000313" key="9">
    <source>
        <dbReference type="EMBL" id="CAL5139370.1"/>
    </source>
</evidence>
<dbReference type="InterPro" id="IPR036179">
    <property type="entry name" value="Ig-like_dom_sf"/>
</dbReference>
<feature type="domain" description="Fibronectin type-III" evidence="8">
    <location>
        <begin position="868"/>
        <end position="962"/>
    </location>
</feature>
<dbReference type="SUPFAM" id="SSF48726">
    <property type="entry name" value="Immunoglobulin"/>
    <property type="match status" value="5"/>
</dbReference>
<feature type="compositionally biased region" description="Polar residues" evidence="4">
    <location>
        <begin position="1081"/>
        <end position="1096"/>
    </location>
</feature>
<dbReference type="Pfam" id="PF13927">
    <property type="entry name" value="Ig_3"/>
    <property type="match status" value="2"/>
</dbReference>
<feature type="transmembrane region" description="Helical" evidence="5">
    <location>
        <begin position="996"/>
        <end position="1020"/>
    </location>
</feature>
<evidence type="ECO:0000256" key="2">
    <source>
        <dbReference type="ARBA" id="ARBA00023157"/>
    </source>
</evidence>
<dbReference type="SUPFAM" id="SSF49265">
    <property type="entry name" value="Fibronectin type III"/>
    <property type="match status" value="2"/>
</dbReference>
<feature type="domain" description="Ig-like" evidence="7">
    <location>
        <begin position="140"/>
        <end position="252"/>
    </location>
</feature>
<dbReference type="Gene3D" id="2.60.40.10">
    <property type="entry name" value="Immunoglobulins"/>
    <property type="match status" value="7"/>
</dbReference>
<evidence type="ECO:0000256" key="4">
    <source>
        <dbReference type="SAM" id="MobiDB-lite"/>
    </source>
</evidence>
<keyword evidence="1" id="KW-0677">Repeat</keyword>
<dbReference type="InterPro" id="IPR007110">
    <property type="entry name" value="Ig-like_dom"/>
</dbReference>
<dbReference type="GO" id="GO:0016020">
    <property type="term" value="C:membrane"/>
    <property type="evidence" value="ECO:0007669"/>
    <property type="project" value="UniProtKB-SubCell"/>
</dbReference>
<dbReference type="GO" id="GO:0098609">
    <property type="term" value="P:cell-cell adhesion"/>
    <property type="evidence" value="ECO:0007669"/>
    <property type="project" value="TreeGrafter"/>
</dbReference>
<dbReference type="InterPro" id="IPR003599">
    <property type="entry name" value="Ig_sub"/>
</dbReference>
<dbReference type="EMBL" id="CAXLJL010000600">
    <property type="protein sequence ID" value="CAL5139370.1"/>
    <property type="molecule type" value="Genomic_DNA"/>
</dbReference>
<keyword evidence="6" id="KW-0732">Signal</keyword>
<dbReference type="InterPro" id="IPR013098">
    <property type="entry name" value="Ig_I-set"/>
</dbReference>
<keyword evidence="5" id="KW-0812">Transmembrane</keyword>
<keyword evidence="5" id="KW-1133">Transmembrane helix</keyword>
<evidence type="ECO:0000259" key="7">
    <source>
        <dbReference type="PROSITE" id="PS50835"/>
    </source>
</evidence>
<evidence type="ECO:0000313" key="10">
    <source>
        <dbReference type="Proteomes" id="UP001497525"/>
    </source>
</evidence>
<dbReference type="SMART" id="SM00060">
    <property type="entry name" value="FN3"/>
    <property type="match status" value="2"/>
</dbReference>
<evidence type="ECO:0000256" key="3">
    <source>
        <dbReference type="ARBA" id="ARBA00023319"/>
    </source>
</evidence>
<dbReference type="InterPro" id="IPR003598">
    <property type="entry name" value="Ig_sub2"/>
</dbReference>
<dbReference type="Proteomes" id="UP001497525">
    <property type="component" value="Unassembled WGS sequence"/>
</dbReference>
<dbReference type="FunFam" id="2.60.40.10:FF:000032">
    <property type="entry name" value="palladin isoform X1"/>
    <property type="match status" value="2"/>
</dbReference>
<keyword evidence="5" id="KW-0472">Membrane</keyword>
<dbReference type="InterPro" id="IPR036116">
    <property type="entry name" value="FN3_sf"/>
</dbReference>
<dbReference type="PROSITE" id="PS50835">
    <property type="entry name" value="IG_LIKE"/>
    <property type="match status" value="5"/>
</dbReference>
<dbReference type="SMART" id="SM00408">
    <property type="entry name" value="IGc2"/>
    <property type="match status" value="5"/>
</dbReference>
<dbReference type="InterPro" id="IPR003961">
    <property type="entry name" value="FN3_dom"/>
</dbReference>
<dbReference type="PROSITE" id="PS50853">
    <property type="entry name" value="FN3"/>
    <property type="match status" value="2"/>
</dbReference>
<name>A0AAV2TPT3_CALDB</name>
<dbReference type="PANTHER" id="PTHR44170:SF6">
    <property type="entry name" value="CONTACTIN"/>
    <property type="match status" value="1"/>
</dbReference>
<feature type="domain" description="Ig-like" evidence="7">
    <location>
        <begin position="255"/>
        <end position="337"/>
    </location>
</feature>
<dbReference type="PANTHER" id="PTHR44170">
    <property type="entry name" value="PROTEIN SIDEKICK"/>
    <property type="match status" value="1"/>
</dbReference>
<feature type="region of interest" description="Disordered" evidence="4">
    <location>
        <begin position="1076"/>
        <end position="1096"/>
    </location>
</feature>
<accession>A0AAV2TPT3</accession>
<dbReference type="SMART" id="SM00409">
    <property type="entry name" value="IG"/>
    <property type="match status" value="5"/>
</dbReference>
<feature type="domain" description="Ig-like" evidence="7">
    <location>
        <begin position="478"/>
        <end position="596"/>
    </location>
</feature>
<evidence type="ECO:0000256" key="1">
    <source>
        <dbReference type="ARBA" id="ARBA00022737"/>
    </source>
</evidence>
<evidence type="ECO:0000256" key="5">
    <source>
        <dbReference type="SAM" id="Phobius"/>
    </source>
</evidence>
<evidence type="ECO:0000259" key="8">
    <source>
        <dbReference type="PROSITE" id="PS50853"/>
    </source>
</evidence>
<feature type="domain" description="Fibronectin type-III" evidence="8">
    <location>
        <begin position="625"/>
        <end position="738"/>
    </location>
</feature>
<comment type="caution">
    <text evidence="9">The sequence shown here is derived from an EMBL/GenBank/DDBJ whole genome shotgun (WGS) entry which is preliminary data.</text>
</comment>
<keyword evidence="2" id="KW-1015">Disulfide bond</keyword>
<reference evidence="9" key="1">
    <citation type="submission" date="2024-06" db="EMBL/GenBank/DDBJ databases">
        <authorList>
            <person name="Liu X."/>
            <person name="Lenzi L."/>
            <person name="Haldenby T S."/>
            <person name="Uol C."/>
        </authorList>
    </citation>
    <scope>NUCLEOTIDE SEQUENCE</scope>
</reference>
<feature type="domain" description="Ig-like" evidence="7">
    <location>
        <begin position="49"/>
        <end position="132"/>
    </location>
</feature>
<gene>
    <name evidence="9" type="ORF">CDAUBV1_LOCUS14401</name>
</gene>
<keyword evidence="3" id="KW-0393">Immunoglobulin domain</keyword>
<dbReference type="CDD" id="cd00063">
    <property type="entry name" value="FN3"/>
    <property type="match status" value="2"/>
</dbReference>